<feature type="region of interest" description="Disordered" evidence="1">
    <location>
        <begin position="1"/>
        <end position="265"/>
    </location>
</feature>
<organism evidence="3 4">
    <name type="scientific">Lentinus brumalis</name>
    <dbReference type="NCBI Taxonomy" id="2498619"/>
    <lineage>
        <taxon>Eukaryota</taxon>
        <taxon>Fungi</taxon>
        <taxon>Dikarya</taxon>
        <taxon>Basidiomycota</taxon>
        <taxon>Agaricomycotina</taxon>
        <taxon>Agaricomycetes</taxon>
        <taxon>Polyporales</taxon>
        <taxon>Polyporaceae</taxon>
        <taxon>Lentinus</taxon>
    </lineage>
</organism>
<name>A0A371D554_9APHY</name>
<feature type="compositionally biased region" description="Basic and acidic residues" evidence="1">
    <location>
        <begin position="159"/>
        <end position="168"/>
    </location>
</feature>
<dbReference type="InterPro" id="IPR045341">
    <property type="entry name" value="DUF6532"/>
</dbReference>
<evidence type="ECO:0000256" key="1">
    <source>
        <dbReference type="SAM" id="MobiDB-lite"/>
    </source>
</evidence>
<protein>
    <recommendedName>
        <fullName evidence="2">DUF6532 domain-containing protein</fullName>
    </recommendedName>
</protein>
<feature type="compositionally biased region" description="Polar residues" evidence="1">
    <location>
        <begin position="134"/>
        <end position="145"/>
    </location>
</feature>
<accession>A0A371D554</accession>
<dbReference type="Pfam" id="PF20149">
    <property type="entry name" value="DUF6532"/>
    <property type="match status" value="1"/>
</dbReference>
<dbReference type="STRING" id="139420.A0A371D554"/>
<sequence length="539" mass="60863">MSVPDVPLPGRTPKRRRRFSTTRSQSHCLVSSGDEEDAEKTERSDLEELEKNPRALEAQFEAEAVNWVDDDDGHEVPTRSPSPTPRPRKKRAKDVATSEPDEPEEHHTSKKLKSSITNSEKSKCTHDDVKCRNGTKSMHATQDPPSSRDKARRTQQSSHQHDKEDARRATVGSAKSKRGTSAVNSYREGQLPKAAGLKRKVREDIEWAHPSEDERELPLKPKRSRKGRKSKRADSGNDDDSSSSDSGSDPDVASDSDDSDDDGIDLVLRKRGGRLKLKNQRPRVGRVAKQAIDDMLLSVCIINAYPDGPDKSNDFAQSSLRRSAKALGDMDIARRLKHDDKYCKKLATIPLQRIPNFRGKVKKVTDTLVRRTYGLQQGDALKVIWFQEGLRYIFPFDYEKKTIVDTEPYSTSIFVEALRDCFFARPRSYGYRIASHFGSSLPEASHEKEIPAAMLALLATVIYASIDDYRNVRFEAGDFKSNLFIDVYRQNIATLSDIKKQVPHKYHRFMHGLFKEVCTASGPNTQVKSFLNTKGMVDE</sequence>
<feature type="compositionally biased region" description="Basic residues" evidence="1">
    <location>
        <begin position="220"/>
        <end position="231"/>
    </location>
</feature>
<feature type="compositionally biased region" description="Basic and acidic residues" evidence="1">
    <location>
        <begin position="201"/>
        <end position="219"/>
    </location>
</feature>
<evidence type="ECO:0000313" key="3">
    <source>
        <dbReference type="EMBL" id="RDX47622.1"/>
    </source>
</evidence>
<dbReference type="Proteomes" id="UP000256964">
    <property type="component" value="Unassembled WGS sequence"/>
</dbReference>
<feature type="compositionally biased region" description="Basic and acidic residues" evidence="1">
    <location>
        <begin position="120"/>
        <end position="131"/>
    </location>
</feature>
<evidence type="ECO:0000259" key="2">
    <source>
        <dbReference type="Pfam" id="PF20149"/>
    </source>
</evidence>
<feature type="domain" description="DUF6532" evidence="2">
    <location>
        <begin position="291"/>
        <end position="497"/>
    </location>
</feature>
<gene>
    <name evidence="3" type="ORF">OH76DRAFT_1419473</name>
</gene>
<feature type="compositionally biased region" description="Basic and acidic residues" evidence="1">
    <location>
        <begin position="40"/>
        <end position="54"/>
    </location>
</feature>
<dbReference type="OrthoDB" id="2756226at2759"/>
<evidence type="ECO:0000313" key="4">
    <source>
        <dbReference type="Proteomes" id="UP000256964"/>
    </source>
</evidence>
<feature type="compositionally biased region" description="Acidic residues" evidence="1">
    <location>
        <begin position="252"/>
        <end position="264"/>
    </location>
</feature>
<reference evidence="3 4" key="1">
    <citation type="journal article" date="2018" name="Biotechnol. Biofuels">
        <title>Integrative visual omics of the white-rot fungus Polyporus brumalis exposes the biotechnological potential of its oxidative enzymes for delignifying raw plant biomass.</title>
        <authorList>
            <person name="Miyauchi S."/>
            <person name="Rancon A."/>
            <person name="Drula E."/>
            <person name="Hage H."/>
            <person name="Chaduli D."/>
            <person name="Favel A."/>
            <person name="Grisel S."/>
            <person name="Henrissat B."/>
            <person name="Herpoel-Gimbert I."/>
            <person name="Ruiz-Duenas F.J."/>
            <person name="Chevret D."/>
            <person name="Hainaut M."/>
            <person name="Lin J."/>
            <person name="Wang M."/>
            <person name="Pangilinan J."/>
            <person name="Lipzen A."/>
            <person name="Lesage-Meessen L."/>
            <person name="Navarro D."/>
            <person name="Riley R."/>
            <person name="Grigoriev I.V."/>
            <person name="Zhou S."/>
            <person name="Raouche S."/>
            <person name="Rosso M.N."/>
        </authorList>
    </citation>
    <scope>NUCLEOTIDE SEQUENCE [LARGE SCALE GENOMIC DNA]</scope>
    <source>
        <strain evidence="3 4">BRFM 1820</strain>
    </source>
</reference>
<proteinExistence type="predicted"/>
<dbReference type="AlphaFoldDB" id="A0A371D554"/>
<keyword evidence="4" id="KW-1185">Reference proteome</keyword>
<dbReference type="EMBL" id="KZ857417">
    <property type="protein sequence ID" value="RDX47622.1"/>
    <property type="molecule type" value="Genomic_DNA"/>
</dbReference>